<dbReference type="InterPro" id="IPR013103">
    <property type="entry name" value="RVT_2"/>
</dbReference>
<reference evidence="3" key="1">
    <citation type="journal article" date="2019" name="Sci. Rep.">
        <title>Draft genome of Tanacetum cinerariifolium, the natural source of mosquito coil.</title>
        <authorList>
            <person name="Yamashiro T."/>
            <person name="Shiraishi A."/>
            <person name="Satake H."/>
            <person name="Nakayama K."/>
        </authorList>
    </citation>
    <scope>NUCLEOTIDE SEQUENCE</scope>
</reference>
<dbReference type="SUPFAM" id="SSF57756">
    <property type="entry name" value="Retrovirus zinc finger-like domains"/>
    <property type="match status" value="1"/>
</dbReference>
<sequence length="1226" mass="139738">MALPNEHQLKFNSYKDAKSLMQAIENGFGGNATTKKTQKNLLKQQYENFDASSTEVIKQTYERLQKLISQLDMYGEVIPQEEINQKFLRSLSQEWTMHTIMWRNKPEIEILSLDDLFNNLKAYELEVKKTSNSITNSHNVAFLSSSNTNKVVNTADTQGAADSSTTVENLSDVVIYSFFAIQSSIPQLDNEDLQQIHPDDLKVMDLRWNITMLTMRARRFLKNTGRKLNMANKEIIGFDKSKVECFNCHKRGHFAREYRAPMNQDSMNRKPTRRTVPVEETTSNALVSQCDGFGYDWSDQVKEGPTNFALMAYSSTSSSSSINSEPTVDSNEPKIIRKENGAPIIKDWVSEIVTVNIARPINTAHPKRTMNAAKPRSCFSNSAHSIVKRPINNRTSPKISKINQKVNIVRATHVNTARPKVNTVRPKAILNVVQRNQVNAVKASAYWVWRLKHKVLDHVSRNNGASITLKKFDYVDAQGRSKCSNHMTGNRSYLTDYEKINGGFVAFGGNSKGGKITNKDFKLTDESHVLLKVPRKDNTYSVDLKNIVPQRYALTRSMNYKPVVAGNQSNGSASTKACDNVGEEEKKDTKDTGNEDSEAPITEEPRVNQEKDNVNSTDRVNTVSSTVNAASNEFNAVGRKSSIELPDDLNMPELENISVFEDSNEDVFGVEADLNNLESTFQVSPIPITRIHKDHSLQQVIRDLHSAPQKRRMSKNLEEHGLMDVKSAFLHQKIEEEVYVCQPPGFENPDFSEKVYKVKKAIYGLHQAPKAWKDMCTKFEKMMHKKFQMSFMGELIFFLGLQQARLWRPRRLCSRMKKRRLCACARFQVNPKFSHLHAMKRIFRYLKGQTKLGLWYPKDSPFDLVVYTDSDYAGASLDKKSTTGGCQFLGCRLISWQCKKQTVVANSITEAEYIAASICCGHVLWIQNQLLDYGYNFMQTKIHIDNESTICIIIDFLNANPIKYDLTVNPTIYTSCIEQFWATAKAKNINGEAQIHAKVDEKKVIISEATIRRDLKFEDEGGVDCLSNEVIFEQLTLMGSTMASAIICLATNQKFNFSKYIFESMVKHLDAENKFLMYPRFVQVFLDKQVDGMSKHNAIYAIPSHTKKVFRNIKRVGNDFSRRDTPLFPSMLKKQKPRKSKNKDTQETQPSDPTNEALNKKNIPIQSNDPPLLIVNTLRSGEDNLKLKELIELCKTVRLQVNYEVEMAYDLVRLVRRQLREGYVPK</sequence>
<gene>
    <name evidence="3" type="ORF">Tci_011223</name>
</gene>
<organism evidence="3">
    <name type="scientific">Tanacetum cinerariifolium</name>
    <name type="common">Dalmatian daisy</name>
    <name type="synonym">Chrysanthemum cinerariifolium</name>
    <dbReference type="NCBI Taxonomy" id="118510"/>
    <lineage>
        <taxon>Eukaryota</taxon>
        <taxon>Viridiplantae</taxon>
        <taxon>Streptophyta</taxon>
        <taxon>Embryophyta</taxon>
        <taxon>Tracheophyta</taxon>
        <taxon>Spermatophyta</taxon>
        <taxon>Magnoliopsida</taxon>
        <taxon>eudicotyledons</taxon>
        <taxon>Gunneridae</taxon>
        <taxon>Pentapetalae</taxon>
        <taxon>asterids</taxon>
        <taxon>campanulids</taxon>
        <taxon>Asterales</taxon>
        <taxon>Asteraceae</taxon>
        <taxon>Asteroideae</taxon>
        <taxon>Anthemideae</taxon>
        <taxon>Anthemidinae</taxon>
        <taxon>Tanacetum</taxon>
    </lineage>
</organism>
<proteinExistence type="predicted"/>
<name>A0A6L2JTT3_TANCI</name>
<feature type="compositionally biased region" description="Polar residues" evidence="1">
    <location>
        <begin position="566"/>
        <end position="577"/>
    </location>
</feature>
<dbReference type="PANTHER" id="PTHR11439">
    <property type="entry name" value="GAG-POL-RELATED RETROTRANSPOSON"/>
    <property type="match status" value="1"/>
</dbReference>
<dbReference type="InterPro" id="IPR036875">
    <property type="entry name" value="Znf_CCHC_sf"/>
</dbReference>
<feature type="domain" description="Reverse transcriptase Ty1/copia-type" evidence="2">
    <location>
        <begin position="723"/>
        <end position="779"/>
    </location>
</feature>
<dbReference type="GO" id="GO:0003676">
    <property type="term" value="F:nucleic acid binding"/>
    <property type="evidence" value="ECO:0007669"/>
    <property type="project" value="InterPro"/>
</dbReference>
<evidence type="ECO:0000256" key="1">
    <source>
        <dbReference type="SAM" id="MobiDB-lite"/>
    </source>
</evidence>
<dbReference type="Gene3D" id="4.10.60.10">
    <property type="entry name" value="Zinc finger, CCHC-type"/>
    <property type="match status" value="1"/>
</dbReference>
<feature type="compositionally biased region" description="Polar residues" evidence="1">
    <location>
        <begin position="1147"/>
        <end position="1157"/>
    </location>
</feature>
<feature type="region of interest" description="Disordered" evidence="1">
    <location>
        <begin position="1121"/>
        <end position="1163"/>
    </location>
</feature>
<evidence type="ECO:0000313" key="3">
    <source>
        <dbReference type="EMBL" id="GEU39245.1"/>
    </source>
</evidence>
<dbReference type="InterPro" id="IPR043502">
    <property type="entry name" value="DNA/RNA_pol_sf"/>
</dbReference>
<dbReference type="AlphaFoldDB" id="A0A6L2JTT3"/>
<dbReference type="Pfam" id="PF14223">
    <property type="entry name" value="Retrotran_gag_2"/>
    <property type="match status" value="1"/>
</dbReference>
<feature type="compositionally biased region" description="Basic and acidic residues" evidence="1">
    <location>
        <begin position="603"/>
        <end position="613"/>
    </location>
</feature>
<dbReference type="CDD" id="cd09272">
    <property type="entry name" value="RNase_HI_RT_Ty1"/>
    <property type="match status" value="1"/>
</dbReference>
<comment type="caution">
    <text evidence="3">The sequence shown here is derived from an EMBL/GenBank/DDBJ whole genome shotgun (WGS) entry which is preliminary data.</text>
</comment>
<dbReference type="EMBL" id="BKCJ010001148">
    <property type="protein sequence ID" value="GEU39245.1"/>
    <property type="molecule type" value="Genomic_DNA"/>
</dbReference>
<feature type="compositionally biased region" description="Basic and acidic residues" evidence="1">
    <location>
        <begin position="583"/>
        <end position="593"/>
    </location>
</feature>
<feature type="region of interest" description="Disordered" evidence="1">
    <location>
        <begin position="564"/>
        <end position="621"/>
    </location>
</feature>
<dbReference type="SUPFAM" id="SSF56672">
    <property type="entry name" value="DNA/RNA polymerases"/>
    <property type="match status" value="1"/>
</dbReference>
<dbReference type="Pfam" id="PF07727">
    <property type="entry name" value="RVT_2"/>
    <property type="match status" value="1"/>
</dbReference>
<accession>A0A6L2JTT3</accession>
<evidence type="ECO:0000259" key="2">
    <source>
        <dbReference type="Pfam" id="PF07727"/>
    </source>
</evidence>
<dbReference type="PANTHER" id="PTHR11439:SF495">
    <property type="entry name" value="REVERSE TRANSCRIPTASE, RNA-DEPENDENT DNA POLYMERASE-RELATED"/>
    <property type="match status" value="1"/>
</dbReference>
<protein>
    <submittedName>
        <fullName evidence="3">Uncharacterized mitochondrial protein AtMg00810-like</fullName>
    </submittedName>
</protein>
<dbReference type="GO" id="GO:0008270">
    <property type="term" value="F:zinc ion binding"/>
    <property type="evidence" value="ECO:0007669"/>
    <property type="project" value="InterPro"/>
</dbReference>